<dbReference type="GO" id="GO:0042803">
    <property type="term" value="F:protein homodimerization activity"/>
    <property type="evidence" value="ECO:0007669"/>
    <property type="project" value="UniProtKB-ARBA"/>
</dbReference>
<dbReference type="PRINTS" id="PR01040">
    <property type="entry name" value="TRNASYNTHTYR"/>
</dbReference>
<dbReference type="InterPro" id="IPR054608">
    <property type="entry name" value="SYY-like_C"/>
</dbReference>
<dbReference type="GO" id="GO:0005524">
    <property type="term" value="F:ATP binding"/>
    <property type="evidence" value="ECO:0007669"/>
    <property type="project" value="UniProtKB-UniRule"/>
</dbReference>
<dbReference type="InterPro" id="IPR036986">
    <property type="entry name" value="S4_RNA-bd_sf"/>
</dbReference>
<dbReference type="OrthoDB" id="9804243at2"/>
<dbReference type="SUPFAM" id="SSF52374">
    <property type="entry name" value="Nucleotidylyl transferase"/>
    <property type="match status" value="1"/>
</dbReference>
<evidence type="ECO:0000256" key="4">
    <source>
        <dbReference type="ARBA" id="ARBA00022741"/>
    </source>
</evidence>
<keyword evidence="6 12" id="KW-0694">RNA-binding</keyword>
<proteinExistence type="inferred from homology"/>
<evidence type="ECO:0000259" key="13">
    <source>
        <dbReference type="Pfam" id="PF22421"/>
    </source>
</evidence>
<evidence type="ECO:0000256" key="1">
    <source>
        <dbReference type="ARBA" id="ARBA00004496"/>
    </source>
</evidence>
<feature type="domain" description="Tyrosine--tRNA ligase SYY-like C-terminal" evidence="13">
    <location>
        <begin position="342"/>
        <end position="415"/>
    </location>
</feature>
<comment type="similarity">
    <text evidence="10 11">Belongs to the class-I aminoacyl-tRNA synthetase family. TyrS type 1 subfamily.</text>
</comment>
<evidence type="ECO:0000256" key="3">
    <source>
        <dbReference type="ARBA" id="ARBA00022598"/>
    </source>
</evidence>
<dbReference type="InterPro" id="IPR024088">
    <property type="entry name" value="Tyr-tRNA-ligase_bac-type"/>
</dbReference>
<feature type="short sequence motif" description="'KMSKS' region" evidence="11">
    <location>
        <begin position="230"/>
        <end position="234"/>
    </location>
</feature>
<dbReference type="PANTHER" id="PTHR11766">
    <property type="entry name" value="TYROSYL-TRNA SYNTHETASE"/>
    <property type="match status" value="1"/>
</dbReference>
<dbReference type="InterPro" id="IPR002307">
    <property type="entry name" value="Tyr-tRNA-ligase"/>
</dbReference>
<dbReference type="EMBL" id="CP033896">
    <property type="protein sequence ID" value="AZA13476.1"/>
    <property type="molecule type" value="Genomic_DNA"/>
</dbReference>
<evidence type="ECO:0000256" key="2">
    <source>
        <dbReference type="ARBA" id="ARBA00022490"/>
    </source>
</evidence>
<feature type="binding site" evidence="11">
    <location>
        <position position="36"/>
    </location>
    <ligand>
        <name>L-tyrosine</name>
        <dbReference type="ChEBI" id="CHEBI:58315"/>
    </ligand>
</feature>
<comment type="function">
    <text evidence="11">Catalyzes the attachment of tyrosine to tRNA(Tyr) in a two-step reaction: tyrosine is first activated by ATP to form Tyr-AMP and then transferred to the acceptor end of tRNA(Tyr).</text>
</comment>
<comment type="subcellular location">
    <subcellularLocation>
        <location evidence="1 11">Cytoplasm</location>
    </subcellularLocation>
</comment>
<keyword evidence="5 11" id="KW-0067">ATP-binding</keyword>
<feature type="binding site" evidence="11">
    <location>
        <position position="174"/>
    </location>
    <ligand>
        <name>L-tyrosine</name>
        <dbReference type="ChEBI" id="CHEBI:58315"/>
    </ligand>
</feature>
<dbReference type="InterPro" id="IPR002305">
    <property type="entry name" value="aa-tRNA-synth_Ic"/>
</dbReference>
<dbReference type="PROSITE" id="PS50889">
    <property type="entry name" value="S4"/>
    <property type="match status" value="1"/>
</dbReference>
<sequence length="421" mass="46440">MTHSIIDELSWRGLINQSTDLDALREATDGQSITVYCGFDPTGPSLHAGHLVPMLMLRRFQLLGHKPIILAGGATGMIGDPRDVGERSMLADDQVAAWAQSITGQLEKFVTFDGDQAARFVNNRDWIEKMSVIEFLRDVGKNFSLNTMLARDTVKRRLESDGISYTEFSYMLLQANDYVHLHNNFDVSLQIGGGDQWGNIVSGVDLVRRITGDQVHGLTLPLVTDAQGNKIGKSQGGGKLWLNPEMTSPYSWYQYFFNAADADVIRYLKWLTFVSQAEIESLEQQVQEEPHKRAAQLRLARELTTLVHGEAATQAVELAAQALFGRAELAELDEQTLAGALSETTVAEITTADPNIIDLLVATGLADSKAAARRTVKEGGAYINNQRITEEDHVPAASDYLHGSWLVLRRGKKNFAGAKRV</sequence>
<keyword evidence="4 11" id="KW-0547">Nucleotide-binding</keyword>
<dbReference type="RefSeq" id="WP_123927620.1">
    <property type="nucleotide sequence ID" value="NZ_CP033896.1"/>
</dbReference>
<dbReference type="FunFam" id="1.10.240.10:FF:000001">
    <property type="entry name" value="Tyrosine--tRNA ligase"/>
    <property type="match status" value="1"/>
</dbReference>
<keyword evidence="3 11" id="KW-0436">Ligase</keyword>
<keyword evidence="7 11" id="KW-0648">Protein biosynthesis</keyword>
<name>A0A3G6J6A3_9CORY</name>
<dbReference type="Proteomes" id="UP000269019">
    <property type="component" value="Chromosome"/>
</dbReference>
<dbReference type="Gene3D" id="3.10.290.10">
    <property type="entry name" value="RNA-binding S4 domain"/>
    <property type="match status" value="1"/>
</dbReference>
<reference evidence="14 15" key="1">
    <citation type="submission" date="2018-11" db="EMBL/GenBank/DDBJ databases">
        <authorList>
            <person name="Kleinhagauer T."/>
            <person name="Glaeser S.P."/>
            <person name="Spergser J."/>
            <person name="Ruckert C."/>
            <person name="Kaempfer P."/>
            <person name="Busse H.-J."/>
        </authorList>
    </citation>
    <scope>NUCLEOTIDE SEQUENCE [LARGE SCALE GENOMIC DNA]</scope>
    <source>
        <strain evidence="14 15">200CH</strain>
    </source>
</reference>
<protein>
    <recommendedName>
        <fullName evidence="11">Tyrosine--tRNA ligase</fullName>
        <ecNumber evidence="11">6.1.1.1</ecNumber>
    </recommendedName>
    <alternativeName>
        <fullName evidence="11">Tyrosyl-tRNA synthetase</fullName>
        <shortName evidence="11">TyrRS</shortName>
    </alternativeName>
</protein>
<evidence type="ECO:0000256" key="11">
    <source>
        <dbReference type="HAMAP-Rule" id="MF_02006"/>
    </source>
</evidence>
<dbReference type="NCBIfam" id="TIGR00234">
    <property type="entry name" value="tyrS"/>
    <property type="match status" value="1"/>
</dbReference>
<gene>
    <name evidence="11 14" type="primary">tyrS</name>
    <name evidence="14" type="ORF">CCHOA_05360</name>
</gene>
<dbReference type="AlphaFoldDB" id="A0A3G6J6A3"/>
<dbReference type="CDD" id="cd00165">
    <property type="entry name" value="S4"/>
    <property type="match status" value="1"/>
</dbReference>
<dbReference type="PANTHER" id="PTHR11766:SF0">
    <property type="entry name" value="TYROSINE--TRNA LIGASE, MITOCHONDRIAL"/>
    <property type="match status" value="1"/>
</dbReference>
<evidence type="ECO:0000256" key="5">
    <source>
        <dbReference type="ARBA" id="ARBA00022840"/>
    </source>
</evidence>
<feature type="binding site" evidence="11">
    <location>
        <position position="170"/>
    </location>
    <ligand>
        <name>L-tyrosine</name>
        <dbReference type="ChEBI" id="CHEBI:58315"/>
    </ligand>
</feature>
<dbReference type="InterPro" id="IPR024107">
    <property type="entry name" value="Tyr-tRNA-ligase_bac_1"/>
</dbReference>
<evidence type="ECO:0000256" key="6">
    <source>
        <dbReference type="ARBA" id="ARBA00022884"/>
    </source>
</evidence>
<dbReference type="KEGG" id="ccho:CCHOA_05360"/>
<evidence type="ECO:0000256" key="8">
    <source>
        <dbReference type="ARBA" id="ARBA00023146"/>
    </source>
</evidence>
<dbReference type="Gene3D" id="3.40.50.620">
    <property type="entry name" value="HUPs"/>
    <property type="match status" value="1"/>
</dbReference>
<evidence type="ECO:0000256" key="7">
    <source>
        <dbReference type="ARBA" id="ARBA00022917"/>
    </source>
</evidence>
<dbReference type="Gene3D" id="1.10.240.10">
    <property type="entry name" value="Tyrosyl-Transfer RNA Synthetase"/>
    <property type="match status" value="1"/>
</dbReference>
<feature type="binding site" evidence="11">
    <location>
        <position position="233"/>
    </location>
    <ligand>
        <name>ATP</name>
        <dbReference type="ChEBI" id="CHEBI:30616"/>
    </ligand>
</feature>
<dbReference type="InterPro" id="IPR001412">
    <property type="entry name" value="aa-tRNA-synth_I_CS"/>
</dbReference>
<dbReference type="InterPro" id="IPR014729">
    <property type="entry name" value="Rossmann-like_a/b/a_fold"/>
</dbReference>
<dbReference type="GO" id="GO:0004831">
    <property type="term" value="F:tyrosine-tRNA ligase activity"/>
    <property type="evidence" value="ECO:0007669"/>
    <property type="project" value="UniProtKB-UniRule"/>
</dbReference>
<organism evidence="14 15">
    <name type="scientific">Corynebacterium choanae</name>
    <dbReference type="NCBI Taxonomy" id="1862358"/>
    <lineage>
        <taxon>Bacteria</taxon>
        <taxon>Bacillati</taxon>
        <taxon>Actinomycetota</taxon>
        <taxon>Actinomycetes</taxon>
        <taxon>Mycobacteriales</taxon>
        <taxon>Corynebacteriaceae</taxon>
        <taxon>Corynebacterium</taxon>
    </lineage>
</organism>
<dbReference type="GO" id="GO:0006437">
    <property type="term" value="P:tyrosyl-tRNA aminoacylation"/>
    <property type="evidence" value="ECO:0007669"/>
    <property type="project" value="UniProtKB-UniRule"/>
</dbReference>
<dbReference type="PROSITE" id="PS00178">
    <property type="entry name" value="AA_TRNA_LIGASE_I"/>
    <property type="match status" value="1"/>
</dbReference>
<dbReference type="SUPFAM" id="SSF55174">
    <property type="entry name" value="Alpha-L RNA-binding motif"/>
    <property type="match status" value="1"/>
</dbReference>
<accession>A0A3G6J6A3</accession>
<dbReference type="HAMAP" id="MF_02006">
    <property type="entry name" value="Tyr_tRNA_synth_type1"/>
    <property type="match status" value="1"/>
</dbReference>
<comment type="catalytic activity">
    <reaction evidence="9 11">
        <text>tRNA(Tyr) + L-tyrosine + ATP = L-tyrosyl-tRNA(Tyr) + AMP + diphosphate + H(+)</text>
        <dbReference type="Rhea" id="RHEA:10220"/>
        <dbReference type="Rhea" id="RHEA-COMP:9706"/>
        <dbReference type="Rhea" id="RHEA-COMP:9707"/>
        <dbReference type="ChEBI" id="CHEBI:15378"/>
        <dbReference type="ChEBI" id="CHEBI:30616"/>
        <dbReference type="ChEBI" id="CHEBI:33019"/>
        <dbReference type="ChEBI" id="CHEBI:58315"/>
        <dbReference type="ChEBI" id="CHEBI:78442"/>
        <dbReference type="ChEBI" id="CHEBI:78536"/>
        <dbReference type="ChEBI" id="CHEBI:456215"/>
        <dbReference type="EC" id="6.1.1.1"/>
    </reaction>
</comment>
<keyword evidence="2 11" id="KW-0963">Cytoplasm</keyword>
<evidence type="ECO:0000313" key="15">
    <source>
        <dbReference type="Proteomes" id="UP000269019"/>
    </source>
</evidence>
<evidence type="ECO:0000256" key="9">
    <source>
        <dbReference type="ARBA" id="ARBA00048248"/>
    </source>
</evidence>
<comment type="subunit">
    <text evidence="11">Homodimer.</text>
</comment>
<keyword evidence="8 11" id="KW-0030">Aminoacyl-tRNA synthetase</keyword>
<evidence type="ECO:0000313" key="14">
    <source>
        <dbReference type="EMBL" id="AZA13476.1"/>
    </source>
</evidence>
<dbReference type="Pfam" id="PF00579">
    <property type="entry name" value="tRNA-synt_1b"/>
    <property type="match status" value="1"/>
</dbReference>
<dbReference type="GO" id="GO:0003723">
    <property type="term" value="F:RNA binding"/>
    <property type="evidence" value="ECO:0007669"/>
    <property type="project" value="UniProtKB-KW"/>
</dbReference>
<dbReference type="FunFam" id="3.40.50.620:FF:000008">
    <property type="entry name" value="Tyrosine--tRNA ligase"/>
    <property type="match status" value="1"/>
</dbReference>
<evidence type="ECO:0000256" key="10">
    <source>
        <dbReference type="ARBA" id="ARBA00060965"/>
    </source>
</evidence>
<feature type="short sequence motif" description="'HIGH' region" evidence="11">
    <location>
        <begin position="41"/>
        <end position="50"/>
    </location>
</feature>
<dbReference type="Pfam" id="PF22421">
    <property type="entry name" value="SYY_C-terminal"/>
    <property type="match status" value="1"/>
</dbReference>
<dbReference type="CDD" id="cd00805">
    <property type="entry name" value="TyrRS_core"/>
    <property type="match status" value="1"/>
</dbReference>
<dbReference type="GO" id="GO:0005829">
    <property type="term" value="C:cytosol"/>
    <property type="evidence" value="ECO:0007669"/>
    <property type="project" value="TreeGrafter"/>
</dbReference>
<dbReference type="FunFam" id="3.10.290.10:FF:000014">
    <property type="entry name" value="Tyrosine--tRNA ligase"/>
    <property type="match status" value="1"/>
</dbReference>
<evidence type="ECO:0000256" key="12">
    <source>
        <dbReference type="PROSITE-ProRule" id="PRU00182"/>
    </source>
</evidence>
<dbReference type="EC" id="6.1.1.1" evidence="11"/>
<keyword evidence="15" id="KW-1185">Reference proteome</keyword>